<dbReference type="GO" id="GO:0000139">
    <property type="term" value="C:Golgi membrane"/>
    <property type="evidence" value="ECO:0007669"/>
    <property type="project" value="UniProtKB-SubCell"/>
</dbReference>
<keyword evidence="9" id="KW-0119">Carbohydrate metabolism</keyword>
<reference evidence="10" key="1">
    <citation type="submission" date="2021-12" db="EMBL/GenBank/DDBJ databases">
        <authorList>
            <person name="King R."/>
        </authorList>
    </citation>
    <scope>NUCLEOTIDE SEQUENCE</scope>
</reference>
<evidence type="ECO:0000256" key="4">
    <source>
        <dbReference type="ARBA" id="ARBA00022692"/>
    </source>
</evidence>
<evidence type="ECO:0000256" key="3">
    <source>
        <dbReference type="ARBA" id="ARBA00022679"/>
    </source>
</evidence>
<evidence type="ECO:0000256" key="5">
    <source>
        <dbReference type="ARBA" id="ARBA00022989"/>
    </source>
</evidence>
<keyword evidence="4 9" id="KW-0812">Transmembrane</keyword>
<gene>
    <name evidence="10" type="ORF">BEMITA_LOCUS13026</name>
</gene>
<dbReference type="KEGG" id="btab:109030282"/>
<dbReference type="OrthoDB" id="2019940at2759"/>
<keyword evidence="8 9" id="KW-0325">Glycoprotein</keyword>
<dbReference type="PANTHER" id="PTHR12137">
    <property type="entry name" value="CARBOHYDRATE SULFOTRANSFERASE"/>
    <property type="match status" value="1"/>
</dbReference>
<dbReference type="AlphaFoldDB" id="A0A9P0AKH8"/>
<dbReference type="GO" id="GO:0016051">
    <property type="term" value="P:carbohydrate biosynthetic process"/>
    <property type="evidence" value="ECO:0007669"/>
    <property type="project" value="InterPro"/>
</dbReference>
<evidence type="ECO:0000256" key="7">
    <source>
        <dbReference type="ARBA" id="ARBA00023136"/>
    </source>
</evidence>
<keyword evidence="6 9" id="KW-0333">Golgi apparatus</keyword>
<name>A0A9P0AKH8_BEMTA</name>
<dbReference type="PANTHER" id="PTHR12137:SF54">
    <property type="entry name" value="CARBOHYDRATE SULFOTRANSFERASE"/>
    <property type="match status" value="1"/>
</dbReference>
<keyword evidence="5 9" id="KW-1133">Transmembrane helix</keyword>
<accession>A0A9P0AKH8</accession>
<comment type="subcellular location">
    <subcellularLocation>
        <location evidence="1 9">Golgi apparatus membrane</location>
        <topology evidence="1 9">Single-pass type II membrane protein</topology>
    </subcellularLocation>
</comment>
<dbReference type="InterPro" id="IPR018011">
    <property type="entry name" value="Carb_sulfotrans_8-10"/>
</dbReference>
<proteinExistence type="inferred from homology"/>
<dbReference type="Proteomes" id="UP001152759">
    <property type="component" value="Chromosome 8"/>
</dbReference>
<keyword evidence="11" id="KW-1185">Reference proteome</keyword>
<sequence>MAAFTTFLKFVLLSLIFLSTSSFYYIDRIQNLIRSRQGDLEEEPLNSWLLARYVYFERQEHLNNMCRLHSSHYAHTNMREDTQLLEHILVDRKHKLLYCYVPKVACTNWKRVLMVLSGLSNSSDASAIPADVAHKPGTITRLSDLDPEEAQLLLDTYTKFIFVRHPFERLLSAYRNKLEQHWLSSKYFQSRFGRHIVKHYRPNPTNHSLLWGDDVTFQEFVTFLIARENMTANEHWLPIEDLCRPCYINYDFIGKYETLYEDAEYLLKHIGEPLLKFPRGPGSNTSSQLNKYYTTLTSDMIKQLYDIFQMDFKMFAYNLQDFLGYEVG</sequence>
<keyword evidence="9" id="KW-0735">Signal-anchor</keyword>
<keyword evidence="7 9" id="KW-0472">Membrane</keyword>
<comment type="similarity">
    <text evidence="2 9">Belongs to the sulfotransferase 2 family.</text>
</comment>
<evidence type="ECO:0000256" key="6">
    <source>
        <dbReference type="ARBA" id="ARBA00023034"/>
    </source>
</evidence>
<evidence type="ECO:0000256" key="9">
    <source>
        <dbReference type="RuleBase" id="RU364020"/>
    </source>
</evidence>
<dbReference type="EMBL" id="OU963869">
    <property type="protein sequence ID" value="CAH0394765.1"/>
    <property type="molecule type" value="Genomic_DNA"/>
</dbReference>
<evidence type="ECO:0000313" key="10">
    <source>
        <dbReference type="EMBL" id="CAH0394765.1"/>
    </source>
</evidence>
<dbReference type="Pfam" id="PF03567">
    <property type="entry name" value="Sulfotransfer_2"/>
    <property type="match status" value="1"/>
</dbReference>
<organism evidence="10 11">
    <name type="scientific">Bemisia tabaci</name>
    <name type="common">Sweetpotato whitefly</name>
    <name type="synonym">Aleurodes tabaci</name>
    <dbReference type="NCBI Taxonomy" id="7038"/>
    <lineage>
        <taxon>Eukaryota</taxon>
        <taxon>Metazoa</taxon>
        <taxon>Ecdysozoa</taxon>
        <taxon>Arthropoda</taxon>
        <taxon>Hexapoda</taxon>
        <taxon>Insecta</taxon>
        <taxon>Pterygota</taxon>
        <taxon>Neoptera</taxon>
        <taxon>Paraneoptera</taxon>
        <taxon>Hemiptera</taxon>
        <taxon>Sternorrhyncha</taxon>
        <taxon>Aleyrodoidea</taxon>
        <taxon>Aleyrodidae</taxon>
        <taxon>Aleyrodinae</taxon>
        <taxon>Bemisia</taxon>
    </lineage>
</organism>
<keyword evidence="3 9" id="KW-0808">Transferase</keyword>
<dbReference type="InterPro" id="IPR005331">
    <property type="entry name" value="Sulfotransferase"/>
</dbReference>
<evidence type="ECO:0000256" key="2">
    <source>
        <dbReference type="ARBA" id="ARBA00006339"/>
    </source>
</evidence>
<dbReference type="EC" id="2.8.2.-" evidence="9"/>
<protein>
    <recommendedName>
        <fullName evidence="9">Carbohydrate sulfotransferase</fullName>
        <ecNumber evidence="9">2.8.2.-</ecNumber>
    </recommendedName>
</protein>
<evidence type="ECO:0000313" key="11">
    <source>
        <dbReference type="Proteomes" id="UP001152759"/>
    </source>
</evidence>
<dbReference type="GO" id="GO:0008146">
    <property type="term" value="F:sulfotransferase activity"/>
    <property type="evidence" value="ECO:0007669"/>
    <property type="project" value="InterPro"/>
</dbReference>
<evidence type="ECO:0000256" key="1">
    <source>
        <dbReference type="ARBA" id="ARBA00004323"/>
    </source>
</evidence>
<feature type="transmembrane region" description="Helical" evidence="9">
    <location>
        <begin position="6"/>
        <end position="26"/>
    </location>
</feature>
<evidence type="ECO:0000256" key="8">
    <source>
        <dbReference type="ARBA" id="ARBA00023180"/>
    </source>
</evidence>